<gene>
    <name evidence="13" type="ORF">KQX62_22595</name>
</gene>
<proteinExistence type="inferred from homology"/>
<dbReference type="Pfam" id="PF08546">
    <property type="entry name" value="ApbA_C"/>
    <property type="match status" value="1"/>
</dbReference>
<dbReference type="GO" id="GO:0005737">
    <property type="term" value="C:cytoplasm"/>
    <property type="evidence" value="ECO:0007669"/>
    <property type="project" value="TreeGrafter"/>
</dbReference>
<evidence type="ECO:0000256" key="4">
    <source>
        <dbReference type="ARBA" id="ARBA00019465"/>
    </source>
</evidence>
<evidence type="ECO:0000256" key="6">
    <source>
        <dbReference type="ARBA" id="ARBA00022857"/>
    </source>
</evidence>
<protein>
    <recommendedName>
        <fullName evidence="4 10">2-dehydropantoate 2-reductase</fullName>
        <ecNumber evidence="3 10">1.1.1.169</ecNumber>
    </recommendedName>
    <alternativeName>
        <fullName evidence="8 10">Ketopantoate reductase</fullName>
    </alternativeName>
</protein>
<dbReference type="FunFam" id="1.10.1040.10:FF:000017">
    <property type="entry name" value="2-dehydropantoate 2-reductase"/>
    <property type="match status" value="1"/>
</dbReference>
<evidence type="ECO:0000259" key="12">
    <source>
        <dbReference type="Pfam" id="PF08546"/>
    </source>
</evidence>
<keyword evidence="6 10" id="KW-0521">NADP</keyword>
<evidence type="ECO:0000256" key="8">
    <source>
        <dbReference type="ARBA" id="ARBA00032024"/>
    </source>
</evidence>
<comment type="catalytic activity">
    <reaction evidence="9 10">
        <text>(R)-pantoate + NADP(+) = 2-dehydropantoate + NADPH + H(+)</text>
        <dbReference type="Rhea" id="RHEA:16233"/>
        <dbReference type="ChEBI" id="CHEBI:11561"/>
        <dbReference type="ChEBI" id="CHEBI:15378"/>
        <dbReference type="ChEBI" id="CHEBI:15980"/>
        <dbReference type="ChEBI" id="CHEBI:57783"/>
        <dbReference type="ChEBI" id="CHEBI:58349"/>
        <dbReference type="EC" id="1.1.1.169"/>
    </reaction>
</comment>
<comment type="pathway">
    <text evidence="1 10">Cofactor biosynthesis; (R)-pantothenate biosynthesis; (R)-pantoate from 3-methyl-2-oxobutanoate: step 2/2.</text>
</comment>
<dbReference type="PANTHER" id="PTHR21708:SF26">
    <property type="entry name" value="2-DEHYDROPANTOATE 2-REDUCTASE"/>
    <property type="match status" value="1"/>
</dbReference>
<feature type="domain" description="Ketopantoate reductase N-terminal" evidence="11">
    <location>
        <begin position="3"/>
        <end position="148"/>
    </location>
</feature>
<dbReference type="Pfam" id="PF02558">
    <property type="entry name" value="ApbA"/>
    <property type="match status" value="1"/>
</dbReference>
<dbReference type="InterPro" id="IPR013752">
    <property type="entry name" value="KPA_reductase"/>
</dbReference>
<evidence type="ECO:0000256" key="1">
    <source>
        <dbReference type="ARBA" id="ARBA00004994"/>
    </source>
</evidence>
<dbReference type="InterPro" id="IPR013328">
    <property type="entry name" value="6PGD_dom2"/>
</dbReference>
<dbReference type="GO" id="GO:0015940">
    <property type="term" value="P:pantothenate biosynthetic process"/>
    <property type="evidence" value="ECO:0007669"/>
    <property type="project" value="UniProtKB-KW"/>
</dbReference>
<evidence type="ECO:0000256" key="9">
    <source>
        <dbReference type="ARBA" id="ARBA00048793"/>
    </source>
</evidence>
<dbReference type="SUPFAM" id="SSF51735">
    <property type="entry name" value="NAD(P)-binding Rossmann-fold domains"/>
    <property type="match status" value="1"/>
</dbReference>
<dbReference type="InterPro" id="IPR013332">
    <property type="entry name" value="KPR_N"/>
</dbReference>
<comment type="function">
    <text evidence="10">Catalyzes the NADPH-dependent reduction of ketopantoate into pantoic acid.</text>
</comment>
<evidence type="ECO:0000313" key="13">
    <source>
        <dbReference type="EMBL" id="UYO39457.1"/>
    </source>
</evidence>
<dbReference type="AlphaFoldDB" id="A0AAX3DYD3"/>
<dbReference type="SUPFAM" id="SSF48179">
    <property type="entry name" value="6-phosphogluconate dehydrogenase C-terminal domain-like"/>
    <property type="match status" value="1"/>
</dbReference>
<dbReference type="EMBL" id="CP076676">
    <property type="protein sequence ID" value="UYO39457.1"/>
    <property type="molecule type" value="Genomic_DNA"/>
</dbReference>
<evidence type="ECO:0000256" key="7">
    <source>
        <dbReference type="ARBA" id="ARBA00023002"/>
    </source>
</evidence>
<dbReference type="NCBIfam" id="TIGR00745">
    <property type="entry name" value="apbA_panE"/>
    <property type="match status" value="1"/>
</dbReference>
<sequence>MQVAVMGAGAVGCYFGGLLALDGHDVTLIGRPNHVAAIEANGLQLETKTGTQMIPLKAATEPAAIAPPDLVLFCVKSADTEAAGRALQPRLKPDSVILSLQNGVDNAARLQAAIGHPVIASVVYVGTEMAGPGHVKHHGRGELLIGASAQSDAIAAALTAAKIPTTVAPDIDQALWSKLILNCAYNALSAVADLPYGALLAIDGTEQVVRNVIDECIAVARACGVRVPDDVLAKTLALPGAMPSQKSSTAQDLARGKPSEIDFLNGTVARLGAAHGVPTPTNLALTVMVKLIESRRGIGAS</sequence>
<evidence type="ECO:0000313" key="14">
    <source>
        <dbReference type="Proteomes" id="UP001163166"/>
    </source>
</evidence>
<evidence type="ECO:0000256" key="5">
    <source>
        <dbReference type="ARBA" id="ARBA00022655"/>
    </source>
</evidence>
<evidence type="ECO:0000256" key="10">
    <source>
        <dbReference type="RuleBase" id="RU362068"/>
    </source>
</evidence>
<dbReference type="GO" id="GO:0008677">
    <property type="term" value="F:2-dehydropantoate 2-reductase activity"/>
    <property type="evidence" value="ECO:0007669"/>
    <property type="project" value="UniProtKB-EC"/>
</dbReference>
<evidence type="ECO:0000256" key="2">
    <source>
        <dbReference type="ARBA" id="ARBA00007870"/>
    </source>
</evidence>
<dbReference type="InterPro" id="IPR051402">
    <property type="entry name" value="KPR-Related"/>
</dbReference>
<dbReference type="PANTHER" id="PTHR21708">
    <property type="entry name" value="PROBABLE 2-DEHYDROPANTOATE 2-REDUCTASE"/>
    <property type="match status" value="1"/>
</dbReference>
<comment type="similarity">
    <text evidence="2 10">Belongs to the ketopantoate reductase family.</text>
</comment>
<feature type="domain" description="Ketopantoate reductase C-terminal" evidence="12">
    <location>
        <begin position="170"/>
        <end position="293"/>
    </location>
</feature>
<organism evidence="13 14">
    <name type="scientific">Rhodopseudomonas palustris</name>
    <dbReference type="NCBI Taxonomy" id="1076"/>
    <lineage>
        <taxon>Bacteria</taxon>
        <taxon>Pseudomonadati</taxon>
        <taxon>Pseudomonadota</taxon>
        <taxon>Alphaproteobacteria</taxon>
        <taxon>Hyphomicrobiales</taxon>
        <taxon>Nitrobacteraceae</taxon>
        <taxon>Rhodopseudomonas</taxon>
    </lineage>
</organism>
<dbReference type="EC" id="1.1.1.169" evidence="3 10"/>
<dbReference type="InterPro" id="IPR008927">
    <property type="entry name" value="6-PGluconate_DH-like_C_sf"/>
</dbReference>
<evidence type="ECO:0000256" key="3">
    <source>
        <dbReference type="ARBA" id="ARBA00013014"/>
    </source>
</evidence>
<name>A0AAX3DYD3_RHOPL</name>
<accession>A0AAX3DYD3</accession>
<dbReference type="InterPro" id="IPR003710">
    <property type="entry name" value="ApbA"/>
</dbReference>
<keyword evidence="5 10" id="KW-0566">Pantothenate biosynthesis</keyword>
<keyword evidence="7 10" id="KW-0560">Oxidoreductase</keyword>
<evidence type="ECO:0000259" key="11">
    <source>
        <dbReference type="Pfam" id="PF02558"/>
    </source>
</evidence>
<reference evidence="13" key="1">
    <citation type="journal article" date="2022" name="Biol. Control">
        <title>In silico genomic analysis of Rhodopseudomonas palustris strains revealed potential biocontrol agents and crop yield enhancers.</title>
        <authorList>
            <person name="Surachat K."/>
            <person name="Kantachote D."/>
            <person name="Deachamag P."/>
            <person name="Wonglapsuwan M."/>
        </authorList>
    </citation>
    <scope>NUCLEOTIDE SEQUENCE</scope>
    <source>
        <strain evidence="13">TLS06</strain>
    </source>
</reference>
<dbReference type="RefSeq" id="WP_264074780.1">
    <property type="nucleotide sequence ID" value="NZ_CP076676.1"/>
</dbReference>
<dbReference type="Gene3D" id="1.10.1040.10">
    <property type="entry name" value="N-(1-d-carboxylethyl)-l-norvaline Dehydrogenase, domain 2"/>
    <property type="match status" value="1"/>
</dbReference>
<dbReference type="Proteomes" id="UP001163166">
    <property type="component" value="Chromosome"/>
</dbReference>
<dbReference type="InterPro" id="IPR036291">
    <property type="entry name" value="NAD(P)-bd_dom_sf"/>
</dbReference>
<dbReference type="Gene3D" id="3.40.50.720">
    <property type="entry name" value="NAD(P)-binding Rossmann-like Domain"/>
    <property type="match status" value="1"/>
</dbReference>